<feature type="compositionally biased region" description="Polar residues" evidence="1">
    <location>
        <begin position="8"/>
        <end position="44"/>
    </location>
</feature>
<dbReference type="Proteomes" id="UP001168146">
    <property type="component" value="Unassembled WGS sequence"/>
</dbReference>
<gene>
    <name evidence="2" type="ORF">LTR82_002035</name>
</gene>
<evidence type="ECO:0000313" key="3">
    <source>
        <dbReference type="Proteomes" id="UP001168146"/>
    </source>
</evidence>
<comment type="caution">
    <text evidence="2">The sequence shown here is derived from an EMBL/GenBank/DDBJ whole genome shotgun (WGS) entry which is preliminary data.</text>
</comment>
<feature type="compositionally biased region" description="Polar residues" evidence="1">
    <location>
        <begin position="90"/>
        <end position="101"/>
    </location>
</feature>
<feature type="compositionally biased region" description="Polar residues" evidence="1">
    <location>
        <begin position="55"/>
        <end position="71"/>
    </location>
</feature>
<protein>
    <submittedName>
        <fullName evidence="2">Uncharacterized protein</fullName>
    </submittedName>
</protein>
<evidence type="ECO:0000256" key="1">
    <source>
        <dbReference type="SAM" id="MobiDB-lite"/>
    </source>
</evidence>
<feature type="region of interest" description="Disordered" evidence="1">
    <location>
        <begin position="1"/>
        <end position="73"/>
    </location>
</feature>
<feature type="compositionally biased region" description="Basic and acidic residues" evidence="1">
    <location>
        <begin position="470"/>
        <end position="485"/>
    </location>
</feature>
<organism evidence="2 3">
    <name type="scientific">Friedmanniomyces endolithicus</name>
    <dbReference type="NCBI Taxonomy" id="329885"/>
    <lineage>
        <taxon>Eukaryota</taxon>
        <taxon>Fungi</taxon>
        <taxon>Dikarya</taxon>
        <taxon>Ascomycota</taxon>
        <taxon>Pezizomycotina</taxon>
        <taxon>Dothideomycetes</taxon>
        <taxon>Dothideomycetidae</taxon>
        <taxon>Mycosphaerellales</taxon>
        <taxon>Teratosphaeriaceae</taxon>
        <taxon>Friedmanniomyces</taxon>
    </lineage>
</organism>
<evidence type="ECO:0000313" key="2">
    <source>
        <dbReference type="EMBL" id="KAK0327272.1"/>
    </source>
</evidence>
<feature type="compositionally biased region" description="Acidic residues" evidence="1">
    <location>
        <begin position="258"/>
        <end position="267"/>
    </location>
</feature>
<name>A0AAN6G1Y7_9PEZI</name>
<reference evidence="2" key="1">
    <citation type="submission" date="2021-12" db="EMBL/GenBank/DDBJ databases">
        <title>Black yeast isolated from Biological Soil Crust.</title>
        <authorList>
            <person name="Kurbessoian T."/>
        </authorList>
    </citation>
    <scope>NUCLEOTIDE SEQUENCE</scope>
    <source>
        <strain evidence="2">CCFEE 5208</strain>
    </source>
</reference>
<feature type="region of interest" description="Disordered" evidence="1">
    <location>
        <begin position="379"/>
        <end position="490"/>
    </location>
</feature>
<feature type="compositionally biased region" description="Low complexity" evidence="1">
    <location>
        <begin position="138"/>
        <end position="152"/>
    </location>
</feature>
<feature type="region of interest" description="Disordered" evidence="1">
    <location>
        <begin position="201"/>
        <end position="271"/>
    </location>
</feature>
<dbReference type="EMBL" id="JASUXU010000003">
    <property type="protein sequence ID" value="KAK0327272.1"/>
    <property type="molecule type" value="Genomic_DNA"/>
</dbReference>
<feature type="compositionally biased region" description="Basic and acidic residues" evidence="1">
    <location>
        <begin position="333"/>
        <end position="342"/>
    </location>
</feature>
<feature type="region of interest" description="Disordered" evidence="1">
    <location>
        <begin position="90"/>
        <end position="169"/>
    </location>
</feature>
<accession>A0AAN6G1Y7</accession>
<feature type="compositionally biased region" description="Basic and acidic residues" evidence="1">
    <location>
        <begin position="379"/>
        <end position="418"/>
    </location>
</feature>
<sequence>MAPAGRSMQHNPGSSYATYNYSRPVSPLESTANRSHGTSLATRLNNEEDRAGAIHSSSSTSNAYQRNNNNRSRTELQHVDTSMTSYASTITQPSAHRSVSSHGKLHKRGSSANSSLPGPPSPHSQFTTPFATYEELLPDSAPTPTTSSTPRSKPYMRKMSATKQEDGRLDLSKSMLENDRLAGLGIQDFGTRSASNVSFAHAGRRGTHGRTTSVGSQASTGSGSYKPNQPFVHPMRQTPRPYTPPAGSASASFVHDDDASESDDVIDDDFRLGHGFRSKRSMSITNVPVTALTPLSQSHTADDLGIVPKLTSPSQTNLSIRSGRSSKSRPSKSRRDTDHSFDLRTSASTRTSFDKAFSFVSRKSDPDSQTRDDRIRAARRKFEEKEANKDRKLLQERLKRRETEESRAERHQERKPEASESQSKLKKSRRRGDGRDAAPKPHEATDNNEDFASRSYDEYRPAHEASLPRQGREAGLSEKGPRVQDRAPPNARTGFVRFSAWWQTRLLSCGVR</sequence>
<feature type="compositionally biased region" description="Basic and acidic residues" evidence="1">
    <location>
        <begin position="431"/>
        <end position="463"/>
    </location>
</feature>
<proteinExistence type="predicted"/>
<dbReference type="AlphaFoldDB" id="A0AAN6G1Y7"/>
<feature type="compositionally biased region" description="Polar residues" evidence="1">
    <location>
        <begin position="209"/>
        <end position="227"/>
    </location>
</feature>
<feature type="region of interest" description="Disordered" evidence="1">
    <location>
        <begin position="305"/>
        <end position="343"/>
    </location>
</feature>